<comment type="caution">
    <text evidence="1">The sequence shown here is derived from an EMBL/GenBank/DDBJ whole genome shotgun (WGS) entry which is preliminary data.</text>
</comment>
<keyword evidence="2" id="KW-1185">Reference proteome</keyword>
<accession>A0A4Z2CCI6</accession>
<sequence>MATRPETKHCNTRITEFNLHPKSNQLMNLIQNLRELGIFPVSHCWKFHNALGTERQLLHHTKLNVASCTHVLFLRTSGACGTEHQHIFPSVLIPNQGAHV</sequence>
<dbReference type="Proteomes" id="UP000516260">
    <property type="component" value="Chromosome 11"/>
</dbReference>
<name>A0A4Z2CCI6_9TELE</name>
<organism evidence="1 2">
    <name type="scientific">Takifugu bimaculatus</name>
    <dbReference type="NCBI Taxonomy" id="433685"/>
    <lineage>
        <taxon>Eukaryota</taxon>
        <taxon>Metazoa</taxon>
        <taxon>Chordata</taxon>
        <taxon>Craniata</taxon>
        <taxon>Vertebrata</taxon>
        <taxon>Euteleostomi</taxon>
        <taxon>Actinopterygii</taxon>
        <taxon>Neopterygii</taxon>
        <taxon>Teleostei</taxon>
        <taxon>Neoteleostei</taxon>
        <taxon>Acanthomorphata</taxon>
        <taxon>Eupercaria</taxon>
        <taxon>Tetraodontiformes</taxon>
        <taxon>Tetradontoidea</taxon>
        <taxon>Tetraodontidae</taxon>
        <taxon>Takifugu</taxon>
    </lineage>
</organism>
<proteinExistence type="predicted"/>
<evidence type="ECO:0000313" key="2">
    <source>
        <dbReference type="Proteomes" id="UP000516260"/>
    </source>
</evidence>
<dbReference type="EMBL" id="SWLE01000003">
    <property type="protein sequence ID" value="TNN01864.1"/>
    <property type="molecule type" value="Genomic_DNA"/>
</dbReference>
<evidence type="ECO:0000313" key="1">
    <source>
        <dbReference type="EMBL" id="TNN01864.1"/>
    </source>
</evidence>
<gene>
    <name evidence="1" type="ORF">fugu_011246</name>
</gene>
<reference evidence="1 2" key="1">
    <citation type="submission" date="2019-04" db="EMBL/GenBank/DDBJ databases">
        <title>The sequence and de novo assembly of Takifugu bimaculatus genome using PacBio and Hi-C technologies.</title>
        <authorList>
            <person name="Xu P."/>
            <person name="Liu B."/>
            <person name="Zhou Z."/>
        </authorList>
    </citation>
    <scope>NUCLEOTIDE SEQUENCE [LARGE SCALE GENOMIC DNA]</scope>
    <source>
        <strain evidence="1">TB-2018</strain>
        <tissue evidence="1">Muscle</tissue>
    </source>
</reference>
<dbReference type="AlphaFoldDB" id="A0A4Z2CCI6"/>
<protein>
    <submittedName>
        <fullName evidence="1">Uncharacterized protein</fullName>
    </submittedName>
</protein>